<name>A0A9P7U2W4_9HYPO</name>
<protein>
    <recommendedName>
        <fullName evidence="5">S-adenosyl-L-methionine-dependent methyltransferase</fullName>
    </recommendedName>
</protein>
<dbReference type="Gene3D" id="3.40.50.150">
    <property type="entry name" value="Vaccinia Virus protein VP39"/>
    <property type="match status" value="1"/>
</dbReference>
<dbReference type="InterPro" id="IPR029063">
    <property type="entry name" value="SAM-dependent_MTases_sf"/>
</dbReference>
<feature type="compositionally biased region" description="Basic and acidic residues" evidence="2">
    <location>
        <begin position="37"/>
        <end position="49"/>
    </location>
</feature>
<accession>A0A9P7U2W4</accession>
<keyword evidence="4" id="KW-1185">Reference proteome</keyword>
<evidence type="ECO:0008006" key="5">
    <source>
        <dbReference type="Google" id="ProtNLM"/>
    </source>
</evidence>
<sequence>MLNDQEYTYCGLKYEPDSALTELGEANMKGFSVTDSNDGRLERKSRPSGEKGYLLPVDEDESGRLDSQHKLYLTVMEGNLGCAPVGAPRQVLEVATGTGIWALEYATLNPACHVVGTDISAIQRPHSRPNVKFVLHDFENEAWPAEYGRDYDYIHCRYTLICFNSTPTVLRRAFELLRPGGWIEFYEPSQSFVRLGKSLEGTAFGKWVDLIVEVARRQGRDWTKTVHYATWLRQAGFVNVTEKRFGIPMNTWTNDERLKQMGRLSLKNEYAMVSSFGSALRKAVPDEEEAQAIEEGARRDLQDPNMHIVREMFIVYAQKPMET</sequence>
<evidence type="ECO:0000256" key="1">
    <source>
        <dbReference type="ARBA" id="ARBA00038158"/>
    </source>
</evidence>
<evidence type="ECO:0000313" key="4">
    <source>
        <dbReference type="Proteomes" id="UP000707071"/>
    </source>
</evidence>
<comment type="similarity">
    <text evidence="1">Belongs to the methyltransferase superfamily. LaeA methyltransferase family.</text>
</comment>
<evidence type="ECO:0000313" key="3">
    <source>
        <dbReference type="EMBL" id="KAG6299704.1"/>
    </source>
</evidence>
<reference evidence="3 4" key="1">
    <citation type="journal article" date="2020" name="bioRxiv">
        <title>Whole genome comparisons of ergot fungi reveals the divergence and evolution of species within the genus Claviceps are the result of varying mechanisms driving genome evolution and host range expansion.</title>
        <authorList>
            <person name="Wyka S.A."/>
            <person name="Mondo S.J."/>
            <person name="Liu M."/>
            <person name="Dettman J."/>
            <person name="Nalam V."/>
            <person name="Broders K.D."/>
        </authorList>
    </citation>
    <scope>NUCLEOTIDE SEQUENCE [LARGE SCALE GENOMIC DNA]</scope>
    <source>
        <strain evidence="3 4">Clav52</strain>
    </source>
</reference>
<gene>
    <name evidence="3" type="ORF">E4U09_007868</name>
</gene>
<dbReference type="Proteomes" id="UP000707071">
    <property type="component" value="Unassembled WGS sequence"/>
</dbReference>
<dbReference type="AlphaFoldDB" id="A0A9P7U2W4"/>
<feature type="region of interest" description="Disordered" evidence="2">
    <location>
        <begin position="31"/>
        <end position="52"/>
    </location>
</feature>
<dbReference type="EMBL" id="SRRH01000086">
    <property type="protein sequence ID" value="KAG6299704.1"/>
    <property type="molecule type" value="Genomic_DNA"/>
</dbReference>
<evidence type="ECO:0000256" key="2">
    <source>
        <dbReference type="SAM" id="MobiDB-lite"/>
    </source>
</evidence>
<dbReference type="CDD" id="cd02440">
    <property type="entry name" value="AdoMet_MTases"/>
    <property type="match status" value="1"/>
</dbReference>
<dbReference type="PANTHER" id="PTHR43591:SF102">
    <property type="entry name" value="S-ADENOSYL-L-METHIONINE-DEPENDENT METHYLTRANSFERASE"/>
    <property type="match status" value="1"/>
</dbReference>
<proteinExistence type="inferred from homology"/>
<dbReference type="Pfam" id="PF13489">
    <property type="entry name" value="Methyltransf_23"/>
    <property type="match status" value="1"/>
</dbReference>
<comment type="caution">
    <text evidence="3">The sequence shown here is derived from an EMBL/GenBank/DDBJ whole genome shotgun (WGS) entry which is preliminary data.</text>
</comment>
<dbReference type="GO" id="GO:0008168">
    <property type="term" value="F:methyltransferase activity"/>
    <property type="evidence" value="ECO:0007669"/>
    <property type="project" value="TreeGrafter"/>
</dbReference>
<organism evidence="3 4">
    <name type="scientific">Claviceps aff. purpurea</name>
    <dbReference type="NCBI Taxonomy" id="1967640"/>
    <lineage>
        <taxon>Eukaryota</taxon>
        <taxon>Fungi</taxon>
        <taxon>Dikarya</taxon>
        <taxon>Ascomycota</taxon>
        <taxon>Pezizomycotina</taxon>
        <taxon>Sordariomycetes</taxon>
        <taxon>Hypocreomycetidae</taxon>
        <taxon>Hypocreales</taxon>
        <taxon>Clavicipitaceae</taxon>
        <taxon>Claviceps</taxon>
    </lineage>
</organism>
<dbReference type="PANTHER" id="PTHR43591">
    <property type="entry name" value="METHYLTRANSFERASE"/>
    <property type="match status" value="1"/>
</dbReference>
<dbReference type="SUPFAM" id="SSF53335">
    <property type="entry name" value="S-adenosyl-L-methionine-dependent methyltransferases"/>
    <property type="match status" value="1"/>
</dbReference>